<evidence type="ECO:0000256" key="11">
    <source>
        <dbReference type="ARBA" id="ARBA00032901"/>
    </source>
</evidence>
<proteinExistence type="inferred from homology"/>
<evidence type="ECO:0000313" key="15">
    <source>
        <dbReference type="RefSeq" id="XP_013787184.1"/>
    </source>
</evidence>
<evidence type="ECO:0000313" key="14">
    <source>
        <dbReference type="Proteomes" id="UP000694941"/>
    </source>
</evidence>
<dbReference type="Pfam" id="PF04721">
    <property type="entry name" value="PAW"/>
    <property type="match status" value="1"/>
</dbReference>
<comment type="similarity">
    <text evidence="4 12">Belongs to the transglutaminase-like superfamily. PNGase family.</text>
</comment>
<feature type="domain" description="PAW" evidence="13">
    <location>
        <begin position="287"/>
        <end position="486"/>
    </location>
</feature>
<dbReference type="InterPro" id="IPR002931">
    <property type="entry name" value="Transglutaminase-like"/>
</dbReference>
<dbReference type="SUPFAM" id="SSF49785">
    <property type="entry name" value="Galactose-binding domain-like"/>
    <property type="match status" value="1"/>
</dbReference>
<evidence type="ECO:0000256" key="4">
    <source>
        <dbReference type="ARBA" id="ARBA00009390"/>
    </source>
</evidence>
<keyword evidence="8" id="KW-0479">Metal-binding</keyword>
<keyword evidence="10" id="KW-0862">Zinc</keyword>
<dbReference type="Gene3D" id="2.20.25.10">
    <property type="match status" value="1"/>
</dbReference>
<evidence type="ECO:0000256" key="9">
    <source>
        <dbReference type="ARBA" id="ARBA00022801"/>
    </source>
</evidence>
<dbReference type="SMART" id="SM00460">
    <property type="entry name" value="TGc"/>
    <property type="match status" value="1"/>
</dbReference>
<gene>
    <name evidence="15" type="primary">LOC106471144</name>
</gene>
<keyword evidence="14" id="KW-1185">Reference proteome</keyword>
<evidence type="ECO:0000256" key="5">
    <source>
        <dbReference type="ARBA" id="ARBA00012158"/>
    </source>
</evidence>
<dbReference type="SUPFAM" id="SSF54001">
    <property type="entry name" value="Cysteine proteinases"/>
    <property type="match status" value="1"/>
</dbReference>
<dbReference type="PANTHER" id="PTHR12143:SF19">
    <property type="entry name" value="PEPTIDE-N(4)-(N-ACETYL-BETA-GLUCOSAMINYL)ASPARAGINE AMIDASE"/>
    <property type="match status" value="1"/>
</dbReference>
<evidence type="ECO:0000256" key="10">
    <source>
        <dbReference type="ARBA" id="ARBA00022833"/>
    </source>
</evidence>
<organism evidence="14 15">
    <name type="scientific">Limulus polyphemus</name>
    <name type="common">Atlantic horseshoe crab</name>
    <dbReference type="NCBI Taxonomy" id="6850"/>
    <lineage>
        <taxon>Eukaryota</taxon>
        <taxon>Metazoa</taxon>
        <taxon>Ecdysozoa</taxon>
        <taxon>Arthropoda</taxon>
        <taxon>Chelicerata</taxon>
        <taxon>Merostomata</taxon>
        <taxon>Xiphosura</taxon>
        <taxon>Limulidae</taxon>
        <taxon>Limulus</taxon>
    </lineage>
</organism>
<dbReference type="SMART" id="SM00613">
    <property type="entry name" value="PAW"/>
    <property type="match status" value="1"/>
</dbReference>
<dbReference type="InterPro" id="IPR008979">
    <property type="entry name" value="Galactose-bd-like_sf"/>
</dbReference>
<dbReference type="InterPro" id="IPR050883">
    <property type="entry name" value="PNGase"/>
</dbReference>
<comment type="cofactor">
    <cofactor evidence="2">
        <name>Zn(2+)</name>
        <dbReference type="ChEBI" id="CHEBI:29105"/>
    </cofactor>
</comment>
<dbReference type="Proteomes" id="UP000694941">
    <property type="component" value="Unplaced"/>
</dbReference>
<dbReference type="Pfam" id="PF01841">
    <property type="entry name" value="Transglut_core"/>
    <property type="match status" value="1"/>
</dbReference>
<evidence type="ECO:0000256" key="2">
    <source>
        <dbReference type="ARBA" id="ARBA00001947"/>
    </source>
</evidence>
<comment type="subcellular location">
    <subcellularLocation>
        <location evidence="3">Cytoplasm</location>
    </subcellularLocation>
</comment>
<keyword evidence="9" id="KW-0378">Hydrolase</keyword>
<dbReference type="PROSITE" id="PS51398">
    <property type="entry name" value="PAW"/>
    <property type="match status" value="1"/>
</dbReference>
<evidence type="ECO:0000256" key="8">
    <source>
        <dbReference type="ARBA" id="ARBA00022723"/>
    </source>
</evidence>
<dbReference type="Gene3D" id="2.60.120.1020">
    <property type="entry name" value="Peptide N glycanase, PAW domain"/>
    <property type="match status" value="1"/>
</dbReference>
<comment type="catalytic activity">
    <reaction evidence="1">
        <text>Hydrolysis of an N(4)-(acetyl-beta-D-glucosaminyl)asparagine residue in which the glucosamine residue may be further glycosylated, to yield a (substituted) N-acetyl-beta-D-glucosaminylamine and a peptide containing an aspartate residue.</text>
        <dbReference type="EC" id="3.5.1.52"/>
    </reaction>
</comment>
<dbReference type="InterPro" id="IPR038680">
    <property type="entry name" value="PAW_sf"/>
</dbReference>
<keyword evidence="7" id="KW-0963">Cytoplasm</keyword>
<evidence type="ECO:0000256" key="7">
    <source>
        <dbReference type="ARBA" id="ARBA00022490"/>
    </source>
</evidence>
<name>A0ABM1BRD3_LIMPO</name>
<evidence type="ECO:0000256" key="12">
    <source>
        <dbReference type="PROSITE-ProRule" id="PRU00731"/>
    </source>
</evidence>
<dbReference type="RefSeq" id="XP_013787184.1">
    <property type="nucleotide sequence ID" value="XM_013931730.2"/>
</dbReference>
<dbReference type="InterPro" id="IPR006588">
    <property type="entry name" value="Peptide_N_glycanase_PAW_dom"/>
</dbReference>
<dbReference type="EC" id="3.5.1.52" evidence="5"/>
<evidence type="ECO:0000256" key="6">
    <source>
        <dbReference type="ARBA" id="ARBA00018546"/>
    </source>
</evidence>
<dbReference type="GeneID" id="106471144"/>
<evidence type="ECO:0000256" key="1">
    <source>
        <dbReference type="ARBA" id="ARBA00001650"/>
    </source>
</evidence>
<dbReference type="InterPro" id="IPR038765">
    <property type="entry name" value="Papain-like_cys_pep_sf"/>
</dbReference>
<evidence type="ECO:0000259" key="13">
    <source>
        <dbReference type="PROSITE" id="PS51398"/>
    </source>
</evidence>
<sequence>MGEEVLLQKLNSYITLVKLYEEHETQGEALKCVPLHKLREKSKKRFLNFCTQSDNIVDEKDCLLIELLHWFKNEFFSWMDTPSCPICQKKTQNRGSTVPSVEEEKWLAHQVESYFCESCHKIVKFPRYNHPKKLLETRSGRCGEWANCFTLICRALGFEARFILDITDHVWSEVFSDSQNRWLHCDPCENVCDKPLLYELGWKKKLSYVLAFSKDEVQDVTWRYTTNFEVVLERRNLCDEALLIHHLMRLTSQLQLGLSSSIREQLLKRRIQELCEFLTPPSPSGEDYSGRQSGSLLWRLARGETQCEGITKHFIFRLDSDEQQQKLFRLRYSASENNYVRDSSHDKKIIGWENGTHQHKDVFRKVEHDWNMIYLARKENCDIGTITWKFDFEDTELRVNEVIILCQSETFENGIVEWVLTSEKQEINISDGNTPTLLSELRGSRTLTLTASLSGGRGPSAWQHAQLFRQCAKSNTYPLDILISFF</sequence>
<dbReference type="Gene3D" id="3.10.620.30">
    <property type="match status" value="1"/>
</dbReference>
<reference evidence="15" key="1">
    <citation type="submission" date="2025-08" db="UniProtKB">
        <authorList>
            <consortium name="RefSeq"/>
        </authorList>
    </citation>
    <scope>IDENTIFICATION</scope>
    <source>
        <tissue evidence="15">Muscle</tissue>
    </source>
</reference>
<protein>
    <recommendedName>
        <fullName evidence="6">Peptide-N(4)-(N-acetyl-beta-glucosaminyl)asparagine amidase</fullName>
        <ecNumber evidence="5">3.5.1.52</ecNumber>
    </recommendedName>
    <alternativeName>
        <fullName evidence="11">Peptide:N-glycanase</fullName>
    </alternativeName>
</protein>
<dbReference type="PANTHER" id="PTHR12143">
    <property type="entry name" value="PEPTIDE N-GLYCANASE PNGASE -RELATED"/>
    <property type="match status" value="1"/>
</dbReference>
<evidence type="ECO:0000256" key="3">
    <source>
        <dbReference type="ARBA" id="ARBA00004496"/>
    </source>
</evidence>
<accession>A0ABM1BRD3</accession>